<dbReference type="Proteomes" id="UP001150538">
    <property type="component" value="Unassembled WGS sequence"/>
</dbReference>
<gene>
    <name evidence="1" type="ORF">H4219_001430</name>
</gene>
<sequence length="145" mass="16464">MSFSNESGSNSSGSKLPNLYSQISEYNKKASGGPREVPLNEKTKAFTHDYVIRSLDPELSDKAKEATYDDRVSNKTVLLTNPLRENKNKSTNDGVEIELDKESQAMAKLIKSQKRKTINSREKRALKIYDIPKSQQRQVIVYKHT</sequence>
<dbReference type="AlphaFoldDB" id="A0A9W8A0B0"/>
<proteinExistence type="predicted"/>
<keyword evidence="2" id="KW-1185">Reference proteome</keyword>
<protein>
    <submittedName>
        <fullName evidence="1">Uncharacterized protein</fullName>
    </submittedName>
</protein>
<comment type="caution">
    <text evidence="1">The sequence shown here is derived from an EMBL/GenBank/DDBJ whole genome shotgun (WGS) entry which is preliminary data.</text>
</comment>
<accession>A0A9W8A0B0</accession>
<organism evidence="1 2">
    <name type="scientific">Mycoemilia scoparia</name>
    <dbReference type="NCBI Taxonomy" id="417184"/>
    <lineage>
        <taxon>Eukaryota</taxon>
        <taxon>Fungi</taxon>
        <taxon>Fungi incertae sedis</taxon>
        <taxon>Zoopagomycota</taxon>
        <taxon>Kickxellomycotina</taxon>
        <taxon>Kickxellomycetes</taxon>
        <taxon>Kickxellales</taxon>
        <taxon>Kickxellaceae</taxon>
        <taxon>Mycoemilia</taxon>
    </lineage>
</organism>
<evidence type="ECO:0000313" key="2">
    <source>
        <dbReference type="Proteomes" id="UP001150538"/>
    </source>
</evidence>
<dbReference type="OrthoDB" id="124041at2759"/>
<dbReference type="EMBL" id="JANBPU010000015">
    <property type="protein sequence ID" value="KAJ1920317.1"/>
    <property type="molecule type" value="Genomic_DNA"/>
</dbReference>
<evidence type="ECO:0000313" key="1">
    <source>
        <dbReference type="EMBL" id="KAJ1920317.1"/>
    </source>
</evidence>
<reference evidence="1" key="1">
    <citation type="submission" date="2022-07" db="EMBL/GenBank/DDBJ databases">
        <title>Phylogenomic reconstructions and comparative analyses of Kickxellomycotina fungi.</title>
        <authorList>
            <person name="Reynolds N.K."/>
            <person name="Stajich J.E."/>
            <person name="Barry K."/>
            <person name="Grigoriev I.V."/>
            <person name="Crous P."/>
            <person name="Smith M.E."/>
        </authorList>
    </citation>
    <scope>NUCLEOTIDE SEQUENCE</scope>
    <source>
        <strain evidence="1">NBRC 100468</strain>
    </source>
</reference>
<name>A0A9W8A0B0_9FUNG</name>